<dbReference type="PANTHER" id="PTHR35526">
    <property type="entry name" value="ANTI-SIGMA-F FACTOR RSBW-RELATED"/>
    <property type="match status" value="1"/>
</dbReference>
<dbReference type="GO" id="GO:0004674">
    <property type="term" value="F:protein serine/threonine kinase activity"/>
    <property type="evidence" value="ECO:0007669"/>
    <property type="project" value="UniProtKB-KW"/>
</dbReference>
<keyword evidence="1" id="KW-0418">Kinase</keyword>
<keyword evidence="1" id="KW-0808">Transferase</keyword>
<feature type="domain" description="Histidine kinase/HSP90-like ATPase" evidence="2">
    <location>
        <begin position="23"/>
        <end position="114"/>
    </location>
</feature>
<proteinExistence type="predicted"/>
<dbReference type="CDD" id="cd16936">
    <property type="entry name" value="HATPase_RsbW-like"/>
    <property type="match status" value="1"/>
</dbReference>
<dbReference type="AlphaFoldDB" id="A0A5C8Z4N4"/>
<keyword evidence="1" id="KW-0723">Serine/threonine-protein kinase</keyword>
<protein>
    <submittedName>
        <fullName evidence="3">ATP-binding protein</fullName>
    </submittedName>
</protein>
<dbReference type="PANTHER" id="PTHR35526:SF3">
    <property type="entry name" value="ANTI-SIGMA-F FACTOR RSBW"/>
    <property type="match status" value="1"/>
</dbReference>
<dbReference type="RefSeq" id="WP_147928248.1">
    <property type="nucleotide sequence ID" value="NZ_VKAC01000016.1"/>
</dbReference>
<dbReference type="OrthoDB" id="5244329at2"/>
<evidence type="ECO:0000313" key="4">
    <source>
        <dbReference type="Proteomes" id="UP000321234"/>
    </source>
</evidence>
<reference evidence="3 4" key="1">
    <citation type="submission" date="2019-07" db="EMBL/GenBank/DDBJ databases">
        <title>Quadrisphaera sp. strain DD2A genome sequencing and assembly.</title>
        <authorList>
            <person name="Kim I."/>
        </authorList>
    </citation>
    <scope>NUCLEOTIDE SEQUENCE [LARGE SCALE GENOMIC DNA]</scope>
    <source>
        <strain evidence="3 4">DD2A</strain>
    </source>
</reference>
<dbReference type="Proteomes" id="UP000321234">
    <property type="component" value="Unassembled WGS sequence"/>
</dbReference>
<evidence type="ECO:0000313" key="3">
    <source>
        <dbReference type="EMBL" id="TXR52229.1"/>
    </source>
</evidence>
<dbReference type="InterPro" id="IPR036890">
    <property type="entry name" value="HATPase_C_sf"/>
</dbReference>
<evidence type="ECO:0000259" key="2">
    <source>
        <dbReference type="Pfam" id="PF13581"/>
    </source>
</evidence>
<accession>A0A5C8Z4N4</accession>
<gene>
    <name evidence="3" type="ORF">FMM08_20700</name>
</gene>
<dbReference type="InterPro" id="IPR003594">
    <property type="entry name" value="HATPase_dom"/>
</dbReference>
<dbReference type="Pfam" id="PF13581">
    <property type="entry name" value="HATPase_c_2"/>
    <property type="match status" value="1"/>
</dbReference>
<keyword evidence="3" id="KW-0067">ATP-binding</keyword>
<dbReference type="InterPro" id="IPR050267">
    <property type="entry name" value="Anti-sigma-factor_SerPK"/>
</dbReference>
<dbReference type="Gene3D" id="3.30.565.10">
    <property type="entry name" value="Histidine kinase-like ATPase, C-terminal domain"/>
    <property type="match status" value="1"/>
</dbReference>
<evidence type="ECO:0000256" key="1">
    <source>
        <dbReference type="ARBA" id="ARBA00022527"/>
    </source>
</evidence>
<organism evidence="3 4">
    <name type="scientific">Quadrisphaera setariae</name>
    <dbReference type="NCBI Taxonomy" id="2593304"/>
    <lineage>
        <taxon>Bacteria</taxon>
        <taxon>Bacillati</taxon>
        <taxon>Actinomycetota</taxon>
        <taxon>Actinomycetes</taxon>
        <taxon>Kineosporiales</taxon>
        <taxon>Kineosporiaceae</taxon>
        <taxon>Quadrisphaera</taxon>
    </lineage>
</organism>
<sequence>MGDDRGAVRAWEQDAHVVSPSYPAQLESVRLARRFVIAVLEDVDLGGCADDAGLLVSELAANAVLHARSGFSVHLRPTLEGGVRVEVEDASPLPPVHTPHSASAMSGRGLDLVACTAVRWGSHPHGDGKAVWFEVEATAPAAAPDLDTAQLLALWSDDDSGPVMPVGHPSAPVRGVTAKPPAGFSGPASPSGSHPPTAGIITSSMLAVEVTQAVDLRDLPVDAVLAAEESMDDLLRELQLVLLATPAAGIGAARPGRPPALEHHRPQHERELQVAARLDAAARGFEAGRRQLREQVAAASLRGERRVTVHLALPAAAGRAAADYRDAVEEASQLGGTGQLLAAVDSRGRHADLRRAYLDEVVRQLQGA</sequence>
<dbReference type="EMBL" id="VKAC01000016">
    <property type="protein sequence ID" value="TXR52229.1"/>
    <property type="molecule type" value="Genomic_DNA"/>
</dbReference>
<dbReference type="GO" id="GO:0005524">
    <property type="term" value="F:ATP binding"/>
    <property type="evidence" value="ECO:0007669"/>
    <property type="project" value="UniProtKB-KW"/>
</dbReference>
<keyword evidence="4" id="KW-1185">Reference proteome</keyword>
<name>A0A5C8Z4N4_9ACTN</name>
<keyword evidence="3" id="KW-0547">Nucleotide-binding</keyword>
<comment type="caution">
    <text evidence="3">The sequence shown here is derived from an EMBL/GenBank/DDBJ whole genome shotgun (WGS) entry which is preliminary data.</text>
</comment>